<proteinExistence type="predicted"/>
<dbReference type="AlphaFoldDB" id="A0A2G6PEY3"/>
<sequence length="125" mass="13673">MCNYSHTLYQVARKILAGTTSQKNWIHACRLGVLNTPPVPVAGRRSYYTALSRTAGPASADTIAPRQRGSAGFTEPPSLSSSVFQPAATDFPADHPLETGFAGLTRATRTIKLTNTKLNWRKWVR</sequence>
<organism evidence="2 3">
    <name type="scientific">Candidatus Contendibacter odensensis</name>
    <dbReference type="NCBI Taxonomy" id="1400860"/>
    <lineage>
        <taxon>Bacteria</taxon>
        <taxon>Pseudomonadati</taxon>
        <taxon>Pseudomonadota</taxon>
        <taxon>Gammaproteobacteria</taxon>
        <taxon>Candidatus Competibacteraceae</taxon>
        <taxon>Candidatus Contendibacter</taxon>
    </lineage>
</organism>
<evidence type="ECO:0000313" key="2">
    <source>
        <dbReference type="EMBL" id="PIE83105.1"/>
    </source>
</evidence>
<evidence type="ECO:0000256" key="1">
    <source>
        <dbReference type="SAM" id="MobiDB-lite"/>
    </source>
</evidence>
<name>A0A2G6PEY3_9GAMM</name>
<gene>
    <name evidence="2" type="ORF">CSA09_03295</name>
</gene>
<reference evidence="2 3" key="1">
    <citation type="submission" date="2017-10" db="EMBL/GenBank/DDBJ databases">
        <title>Novel microbial diversity and functional potential in the marine mammal oral microbiome.</title>
        <authorList>
            <person name="Dudek N.K."/>
            <person name="Sun C.L."/>
            <person name="Burstein D."/>
            <person name="Kantor R.S."/>
            <person name="Aliaga Goltsman D.S."/>
            <person name="Bik E.M."/>
            <person name="Thomas B.C."/>
            <person name="Banfield J.F."/>
            <person name="Relman D.A."/>
        </authorList>
    </citation>
    <scope>NUCLEOTIDE SEQUENCE [LARGE SCALE GENOMIC DNA]</scope>
    <source>
        <strain evidence="2">DOLJORAL78_50_517</strain>
    </source>
</reference>
<evidence type="ECO:0000313" key="3">
    <source>
        <dbReference type="Proteomes" id="UP000229278"/>
    </source>
</evidence>
<dbReference type="EMBL" id="PDTV01000007">
    <property type="protein sequence ID" value="PIE83105.1"/>
    <property type="molecule type" value="Genomic_DNA"/>
</dbReference>
<dbReference type="Proteomes" id="UP000229278">
    <property type="component" value="Unassembled WGS sequence"/>
</dbReference>
<comment type="caution">
    <text evidence="2">The sequence shown here is derived from an EMBL/GenBank/DDBJ whole genome shotgun (WGS) entry which is preliminary data.</text>
</comment>
<accession>A0A2G6PEY3</accession>
<protein>
    <submittedName>
        <fullName evidence="2">Uncharacterized protein</fullName>
    </submittedName>
</protein>
<feature type="region of interest" description="Disordered" evidence="1">
    <location>
        <begin position="53"/>
        <end position="85"/>
    </location>
</feature>